<feature type="chain" id="PRO_5038389792" evidence="1">
    <location>
        <begin position="24"/>
        <end position="437"/>
    </location>
</feature>
<keyword evidence="1" id="KW-0732">Signal</keyword>
<dbReference type="PANTHER" id="PTHR43649">
    <property type="entry name" value="ARABINOSE-BINDING PROTEIN-RELATED"/>
    <property type="match status" value="1"/>
</dbReference>
<dbReference type="InterPro" id="IPR050490">
    <property type="entry name" value="Bact_solute-bd_prot1"/>
</dbReference>
<evidence type="ECO:0000313" key="2">
    <source>
        <dbReference type="EMBL" id="AJG98273.1"/>
    </source>
</evidence>
<dbReference type="KEGG" id="cbei:LF65_01669"/>
<dbReference type="STRING" id="1520.LF65_01669"/>
<accession>A0A0B5QN77</accession>
<dbReference type="AlphaFoldDB" id="A0A0B5QN77"/>
<dbReference type="EMBL" id="CP010086">
    <property type="protein sequence ID" value="AJG98273.1"/>
    <property type="molecule type" value="Genomic_DNA"/>
</dbReference>
<dbReference type="SUPFAM" id="SSF53850">
    <property type="entry name" value="Periplasmic binding protein-like II"/>
    <property type="match status" value="1"/>
</dbReference>
<dbReference type="RefSeq" id="WP_041895554.1">
    <property type="nucleotide sequence ID" value="NZ_CP010086.2"/>
</dbReference>
<evidence type="ECO:0000313" key="3">
    <source>
        <dbReference type="Proteomes" id="UP000031866"/>
    </source>
</evidence>
<gene>
    <name evidence="2" type="ORF">LF65_01669</name>
</gene>
<dbReference type="OrthoDB" id="9768630at2"/>
<dbReference type="Proteomes" id="UP000031866">
    <property type="component" value="Chromosome"/>
</dbReference>
<dbReference type="Pfam" id="PF13416">
    <property type="entry name" value="SBP_bac_8"/>
    <property type="match status" value="1"/>
</dbReference>
<dbReference type="PROSITE" id="PS51257">
    <property type="entry name" value="PROKAR_LIPOPROTEIN"/>
    <property type="match status" value="1"/>
</dbReference>
<sequence>MKFKKIIGAVVTGIMAFSLMACGSTSSSSGTASSKGKDDKTITIWAWDETFNVKAANEAKEIYLKDHPDVNINVVSMARPDVIQKLNTGLSSGTIEGLPNIVLIEDTNSAGYLQSYPDQFKDLSSKVDKNKFMDFKLSCMTEGNKLYGVPFDSGVAVLFYRTDLLEQAGYKKEDMNNITWEKYIEIGKAVKAKTGKYMLALDPSNLGIFDTMLQSAGSWYTKEDGKTVDIANNTALKDAISIYKQFVDSGIVKLVNGSEATRAAFQKGESISVPTGCWMSSTILKSEDQKGKWAIAPIPRMGANPKSVNASNNGGAGWYVLDKVGDSDLATDFLASTFGSSNELMNQLVPDINLVSTLKSASSSENYSKPVEFYGNQEIFKDFAEWSNKIPAVNYGSQSAKIRDIFQEGVQAIVVNNADVDETLKNIQTRAEVAIAQ</sequence>
<protein>
    <submittedName>
        <fullName evidence="2">ABC transporter substrate-binding protein</fullName>
    </submittedName>
</protein>
<evidence type="ECO:0000256" key="1">
    <source>
        <dbReference type="SAM" id="SignalP"/>
    </source>
</evidence>
<feature type="signal peptide" evidence="1">
    <location>
        <begin position="1"/>
        <end position="23"/>
    </location>
</feature>
<dbReference type="Gene3D" id="3.40.190.10">
    <property type="entry name" value="Periplasmic binding protein-like II"/>
    <property type="match status" value="1"/>
</dbReference>
<reference evidence="3" key="1">
    <citation type="submission" date="2014-12" db="EMBL/GenBank/DDBJ databases">
        <title>Genome sequence of Clostridium beijerinckii strain 59B.</title>
        <authorList>
            <person name="Little G.T."/>
            <person name="Minton N.P."/>
        </authorList>
    </citation>
    <scope>NUCLEOTIDE SEQUENCE [LARGE SCALE GENOMIC DNA]</scope>
    <source>
        <strain evidence="3">59B</strain>
    </source>
</reference>
<dbReference type="PANTHER" id="PTHR43649:SF32">
    <property type="entry name" value="SUGAR BINDING SECRETED PROTEIN"/>
    <property type="match status" value="1"/>
</dbReference>
<dbReference type="InterPro" id="IPR006059">
    <property type="entry name" value="SBP"/>
</dbReference>
<name>A0A0B5QN77_CLOBE</name>
<proteinExistence type="predicted"/>
<organism evidence="2 3">
    <name type="scientific">Clostridium beijerinckii</name>
    <name type="common">Clostridium MP</name>
    <dbReference type="NCBI Taxonomy" id="1520"/>
    <lineage>
        <taxon>Bacteria</taxon>
        <taxon>Bacillati</taxon>
        <taxon>Bacillota</taxon>
        <taxon>Clostridia</taxon>
        <taxon>Eubacteriales</taxon>
        <taxon>Clostridiaceae</taxon>
        <taxon>Clostridium</taxon>
    </lineage>
</organism>